<proteinExistence type="predicted"/>
<evidence type="ECO:0000256" key="3">
    <source>
        <dbReference type="ARBA" id="ARBA00022989"/>
    </source>
</evidence>
<organism evidence="7">
    <name type="scientific">marine sediment metagenome</name>
    <dbReference type="NCBI Taxonomy" id="412755"/>
    <lineage>
        <taxon>unclassified sequences</taxon>
        <taxon>metagenomes</taxon>
        <taxon>ecological metagenomes</taxon>
    </lineage>
</organism>
<name>X1R5F8_9ZZZZ</name>
<dbReference type="GO" id="GO:0000271">
    <property type="term" value="P:polysaccharide biosynthetic process"/>
    <property type="evidence" value="ECO:0007669"/>
    <property type="project" value="InterPro"/>
</dbReference>
<evidence type="ECO:0000256" key="2">
    <source>
        <dbReference type="ARBA" id="ARBA00022692"/>
    </source>
</evidence>
<dbReference type="EMBL" id="BARV01041448">
    <property type="protein sequence ID" value="GAI50854.1"/>
    <property type="molecule type" value="Genomic_DNA"/>
</dbReference>
<feature type="non-terminal residue" evidence="7">
    <location>
        <position position="1"/>
    </location>
</feature>
<dbReference type="AlphaFoldDB" id="X1R5F8"/>
<keyword evidence="4 5" id="KW-0472">Membrane</keyword>
<evidence type="ECO:0000256" key="4">
    <source>
        <dbReference type="ARBA" id="ARBA00023136"/>
    </source>
</evidence>
<feature type="domain" description="GtrA/DPMS transmembrane" evidence="6">
    <location>
        <begin position="1"/>
        <end position="85"/>
    </location>
</feature>
<evidence type="ECO:0000256" key="5">
    <source>
        <dbReference type="SAM" id="Phobius"/>
    </source>
</evidence>
<keyword evidence="3 5" id="KW-1133">Transmembrane helix</keyword>
<evidence type="ECO:0000259" key="6">
    <source>
        <dbReference type="Pfam" id="PF04138"/>
    </source>
</evidence>
<protein>
    <recommendedName>
        <fullName evidence="6">GtrA/DPMS transmembrane domain-containing protein</fullName>
    </recommendedName>
</protein>
<keyword evidence="2 5" id="KW-0812">Transmembrane</keyword>
<reference evidence="7" key="1">
    <citation type="journal article" date="2014" name="Front. Microbiol.">
        <title>High frequency of phylogenetically diverse reductive dehalogenase-homologous genes in deep subseafloor sedimentary metagenomes.</title>
        <authorList>
            <person name="Kawai M."/>
            <person name="Futagami T."/>
            <person name="Toyoda A."/>
            <person name="Takaki Y."/>
            <person name="Nishi S."/>
            <person name="Hori S."/>
            <person name="Arai W."/>
            <person name="Tsubouchi T."/>
            <person name="Morono Y."/>
            <person name="Uchiyama I."/>
            <person name="Ito T."/>
            <person name="Fujiyama A."/>
            <person name="Inagaki F."/>
            <person name="Takami H."/>
        </authorList>
    </citation>
    <scope>NUCLEOTIDE SEQUENCE</scope>
    <source>
        <strain evidence="7">Expedition CK06-06</strain>
    </source>
</reference>
<dbReference type="GO" id="GO:0016020">
    <property type="term" value="C:membrane"/>
    <property type="evidence" value="ECO:0007669"/>
    <property type="project" value="UniProtKB-SubCell"/>
</dbReference>
<dbReference type="Pfam" id="PF04138">
    <property type="entry name" value="GtrA_DPMS_TM"/>
    <property type="match status" value="1"/>
</dbReference>
<gene>
    <name evidence="7" type="ORF">S06H3_62738</name>
</gene>
<accession>X1R5F8</accession>
<comment type="caution">
    <text evidence="7">The sequence shown here is derived from an EMBL/GenBank/DDBJ whole genome shotgun (WGS) entry which is preliminary data.</text>
</comment>
<evidence type="ECO:0000256" key="1">
    <source>
        <dbReference type="ARBA" id="ARBA00004141"/>
    </source>
</evidence>
<feature type="transmembrane region" description="Helical" evidence="5">
    <location>
        <begin position="62"/>
        <end position="85"/>
    </location>
</feature>
<feature type="transmembrane region" description="Helical" evidence="5">
    <location>
        <begin position="33"/>
        <end position="56"/>
    </location>
</feature>
<sequence>LAIISNFSLNNKWTYNKEKITGFKNIIKKFLQFNIAILGAVLIQGLIVEGLAYFFGDQLRHLYLVIAIVFFVIPYNYTMYNVFIWRTWKIQSIERLLRRK</sequence>
<comment type="subcellular location">
    <subcellularLocation>
        <location evidence="1">Membrane</location>
        <topology evidence="1">Multi-pass membrane protein</topology>
    </subcellularLocation>
</comment>
<dbReference type="InterPro" id="IPR007267">
    <property type="entry name" value="GtrA_DPMS_TM"/>
</dbReference>
<evidence type="ECO:0000313" key="7">
    <source>
        <dbReference type="EMBL" id="GAI50854.1"/>
    </source>
</evidence>